<protein>
    <recommendedName>
        <fullName evidence="3">LysR substrate binding domain-containing protein</fullName>
    </recommendedName>
</protein>
<dbReference type="EMBL" id="FZNP01000002">
    <property type="protein sequence ID" value="SNR35958.1"/>
    <property type="molecule type" value="Genomic_DNA"/>
</dbReference>
<proteinExistence type="predicted"/>
<gene>
    <name evidence="1" type="ORF">SAMN06265355_102139</name>
</gene>
<dbReference type="Proteomes" id="UP000198420">
    <property type="component" value="Unassembled WGS sequence"/>
</dbReference>
<sequence length="70" mass="7422">MAAVARGHIVHLSADIFTALLAHRDDLKLIAIHDMPDIPIGLIWVTARQNASIRALADTATSLTATPNPG</sequence>
<organism evidence="1 2">
    <name type="scientific">Actinomadura mexicana</name>
    <dbReference type="NCBI Taxonomy" id="134959"/>
    <lineage>
        <taxon>Bacteria</taxon>
        <taxon>Bacillati</taxon>
        <taxon>Actinomycetota</taxon>
        <taxon>Actinomycetes</taxon>
        <taxon>Streptosporangiales</taxon>
        <taxon>Thermomonosporaceae</taxon>
        <taxon>Actinomadura</taxon>
    </lineage>
</organism>
<dbReference type="AlphaFoldDB" id="A0A238VP10"/>
<evidence type="ECO:0000313" key="1">
    <source>
        <dbReference type="EMBL" id="SNR35958.1"/>
    </source>
</evidence>
<name>A0A238VP10_9ACTN</name>
<keyword evidence="2" id="KW-1185">Reference proteome</keyword>
<dbReference type="RefSeq" id="WP_089310448.1">
    <property type="nucleotide sequence ID" value="NZ_FZNP01000002.1"/>
</dbReference>
<reference evidence="2" key="1">
    <citation type="submission" date="2017-06" db="EMBL/GenBank/DDBJ databases">
        <authorList>
            <person name="Varghese N."/>
            <person name="Submissions S."/>
        </authorList>
    </citation>
    <scope>NUCLEOTIDE SEQUENCE [LARGE SCALE GENOMIC DNA]</scope>
    <source>
        <strain evidence="2">DSM 44485</strain>
    </source>
</reference>
<accession>A0A238VP10</accession>
<evidence type="ECO:0000313" key="2">
    <source>
        <dbReference type="Proteomes" id="UP000198420"/>
    </source>
</evidence>
<evidence type="ECO:0008006" key="3">
    <source>
        <dbReference type="Google" id="ProtNLM"/>
    </source>
</evidence>